<accession>A0A0D0KWR9</accession>
<gene>
    <name evidence="2" type="ORF">RT97_17455</name>
</gene>
<keyword evidence="1" id="KW-0812">Transmembrane</keyword>
<name>A0A0D0KWR9_VARPD</name>
<feature type="transmembrane region" description="Helical" evidence="1">
    <location>
        <begin position="34"/>
        <end position="57"/>
    </location>
</feature>
<evidence type="ECO:0000313" key="2">
    <source>
        <dbReference type="EMBL" id="KIQ30557.1"/>
    </source>
</evidence>
<comment type="caution">
    <text evidence="2">The sequence shown here is derived from an EMBL/GenBank/DDBJ whole genome shotgun (WGS) entry which is preliminary data.</text>
</comment>
<keyword evidence="1" id="KW-0472">Membrane</keyword>
<reference evidence="2 3" key="1">
    <citation type="submission" date="2014-12" db="EMBL/GenBank/DDBJ databases">
        <title>16Stimator: statistical estimation of ribosomal gene copy numbers from draft genome assemblies.</title>
        <authorList>
            <person name="Perisin M.A."/>
            <person name="Vetter M."/>
            <person name="Gilbert J.A."/>
            <person name="Bergelson J."/>
        </authorList>
    </citation>
    <scope>NUCLEOTIDE SEQUENCE [LARGE SCALE GENOMIC DNA]</scope>
    <source>
        <strain evidence="2 3">MEDvA23</strain>
    </source>
</reference>
<evidence type="ECO:0000256" key="1">
    <source>
        <dbReference type="SAM" id="Phobius"/>
    </source>
</evidence>
<keyword evidence="1" id="KW-1133">Transmembrane helix</keyword>
<sequence>MTDDSKLPDPAQADAAPVAAPSTRARLRRFRVDVGTIICAVALLQSLLLVAFGYWGAEQLVSQVGESAHKVNHDRVEDNVLAFLAKTEALVRAIAHTPSLHPAGHDGDQTAELLWAALEQTPELDSIGVASDDGHLLTAMRHPEPMVRQG</sequence>
<dbReference type="AlphaFoldDB" id="A0A0D0KWR9"/>
<dbReference type="Proteomes" id="UP000032067">
    <property type="component" value="Unassembled WGS sequence"/>
</dbReference>
<proteinExistence type="predicted"/>
<feature type="non-terminal residue" evidence="2">
    <location>
        <position position="150"/>
    </location>
</feature>
<organism evidence="2 3">
    <name type="scientific">Variovorax paradoxus</name>
    <dbReference type="NCBI Taxonomy" id="34073"/>
    <lineage>
        <taxon>Bacteria</taxon>
        <taxon>Pseudomonadati</taxon>
        <taxon>Pseudomonadota</taxon>
        <taxon>Betaproteobacteria</taxon>
        <taxon>Burkholderiales</taxon>
        <taxon>Comamonadaceae</taxon>
        <taxon>Variovorax</taxon>
    </lineage>
</organism>
<protein>
    <submittedName>
        <fullName evidence="2">Guanylate cyclase</fullName>
    </submittedName>
</protein>
<evidence type="ECO:0000313" key="3">
    <source>
        <dbReference type="Proteomes" id="UP000032067"/>
    </source>
</evidence>
<dbReference type="EMBL" id="JXQQ01000040">
    <property type="protein sequence ID" value="KIQ30557.1"/>
    <property type="molecule type" value="Genomic_DNA"/>
</dbReference>